<protein>
    <submittedName>
        <fullName evidence="1">Uncharacterized protein</fullName>
    </submittedName>
</protein>
<dbReference type="InterPro" id="IPR027310">
    <property type="entry name" value="Profilin_CS"/>
</dbReference>
<sequence>MTRWEEIKDDLLESIIQAHSPISKEHQAEVVRIMGEKGHAITWNAIRYVPGRRTLQNWDAETHEGILLALIEHIKPNGNVWSAVVASLRAKGYTFTEGALVKDTTTAIMSTTSKLPTIWDHDAHLALLQAIMVEAAPSPTQWEAILRRVANKGYNYTSGAAM</sequence>
<dbReference type="Proteomes" id="UP001303889">
    <property type="component" value="Unassembled WGS sequence"/>
</dbReference>
<dbReference type="AlphaFoldDB" id="A0AAN6MNU2"/>
<proteinExistence type="predicted"/>
<gene>
    <name evidence="1" type="ORF">C8A05DRAFT_14676</name>
</gene>
<evidence type="ECO:0000313" key="2">
    <source>
        <dbReference type="Proteomes" id="UP001303889"/>
    </source>
</evidence>
<dbReference type="EMBL" id="MU855453">
    <property type="protein sequence ID" value="KAK3903357.1"/>
    <property type="molecule type" value="Genomic_DNA"/>
</dbReference>
<accession>A0AAN6MNU2</accession>
<dbReference type="PROSITE" id="PS00414">
    <property type="entry name" value="PROFILIN"/>
    <property type="match status" value="1"/>
</dbReference>
<reference evidence="1" key="2">
    <citation type="submission" date="2023-05" db="EMBL/GenBank/DDBJ databases">
        <authorList>
            <consortium name="Lawrence Berkeley National Laboratory"/>
            <person name="Steindorff A."/>
            <person name="Hensen N."/>
            <person name="Bonometti L."/>
            <person name="Westerberg I."/>
            <person name="Brannstrom I.O."/>
            <person name="Guillou S."/>
            <person name="Cros-Aarteil S."/>
            <person name="Calhoun S."/>
            <person name="Haridas S."/>
            <person name="Kuo A."/>
            <person name="Mondo S."/>
            <person name="Pangilinan J."/>
            <person name="Riley R."/>
            <person name="Labutti K."/>
            <person name="Andreopoulos B."/>
            <person name="Lipzen A."/>
            <person name="Chen C."/>
            <person name="Yanf M."/>
            <person name="Daum C."/>
            <person name="Ng V."/>
            <person name="Clum A."/>
            <person name="Ohm R."/>
            <person name="Martin F."/>
            <person name="Silar P."/>
            <person name="Natvig D."/>
            <person name="Lalanne C."/>
            <person name="Gautier V."/>
            <person name="Ament-Velasquez S.L."/>
            <person name="Kruys A."/>
            <person name="Hutchinson M.I."/>
            <person name="Powell A.J."/>
            <person name="Barry K."/>
            <person name="Miller A.N."/>
            <person name="Grigoriev I.V."/>
            <person name="Debuchy R."/>
            <person name="Gladieux P."/>
            <person name="Thoren M.H."/>
            <person name="Johannesson H."/>
        </authorList>
    </citation>
    <scope>NUCLEOTIDE SEQUENCE</scope>
    <source>
        <strain evidence="1">CBS 103.79</strain>
    </source>
</reference>
<keyword evidence="2" id="KW-1185">Reference proteome</keyword>
<name>A0AAN6MNU2_9PEZI</name>
<dbReference type="GO" id="GO:0003779">
    <property type="term" value="F:actin binding"/>
    <property type="evidence" value="ECO:0007669"/>
    <property type="project" value="InterPro"/>
</dbReference>
<evidence type="ECO:0000313" key="1">
    <source>
        <dbReference type="EMBL" id="KAK3903357.1"/>
    </source>
</evidence>
<comment type="caution">
    <text evidence="1">The sequence shown here is derived from an EMBL/GenBank/DDBJ whole genome shotgun (WGS) entry which is preliminary data.</text>
</comment>
<organism evidence="1 2">
    <name type="scientific">Staphylotrichum tortipilum</name>
    <dbReference type="NCBI Taxonomy" id="2831512"/>
    <lineage>
        <taxon>Eukaryota</taxon>
        <taxon>Fungi</taxon>
        <taxon>Dikarya</taxon>
        <taxon>Ascomycota</taxon>
        <taxon>Pezizomycotina</taxon>
        <taxon>Sordariomycetes</taxon>
        <taxon>Sordariomycetidae</taxon>
        <taxon>Sordariales</taxon>
        <taxon>Chaetomiaceae</taxon>
        <taxon>Staphylotrichum</taxon>
    </lineage>
</organism>
<reference evidence="1" key="1">
    <citation type="journal article" date="2023" name="Mol. Phylogenet. Evol.">
        <title>Genome-scale phylogeny and comparative genomics of the fungal order Sordariales.</title>
        <authorList>
            <person name="Hensen N."/>
            <person name="Bonometti L."/>
            <person name="Westerberg I."/>
            <person name="Brannstrom I.O."/>
            <person name="Guillou S."/>
            <person name="Cros-Aarteil S."/>
            <person name="Calhoun S."/>
            <person name="Haridas S."/>
            <person name="Kuo A."/>
            <person name="Mondo S."/>
            <person name="Pangilinan J."/>
            <person name="Riley R."/>
            <person name="LaButti K."/>
            <person name="Andreopoulos B."/>
            <person name="Lipzen A."/>
            <person name="Chen C."/>
            <person name="Yan M."/>
            <person name="Daum C."/>
            <person name="Ng V."/>
            <person name="Clum A."/>
            <person name="Steindorff A."/>
            <person name="Ohm R.A."/>
            <person name="Martin F."/>
            <person name="Silar P."/>
            <person name="Natvig D.O."/>
            <person name="Lalanne C."/>
            <person name="Gautier V."/>
            <person name="Ament-Velasquez S.L."/>
            <person name="Kruys A."/>
            <person name="Hutchinson M.I."/>
            <person name="Powell A.J."/>
            <person name="Barry K."/>
            <person name="Miller A.N."/>
            <person name="Grigoriev I.V."/>
            <person name="Debuchy R."/>
            <person name="Gladieux P."/>
            <person name="Hiltunen Thoren M."/>
            <person name="Johannesson H."/>
        </authorList>
    </citation>
    <scope>NUCLEOTIDE SEQUENCE</scope>
    <source>
        <strain evidence="1">CBS 103.79</strain>
    </source>
</reference>